<dbReference type="AlphaFoldDB" id="A0A8T7M6R5"/>
<dbReference type="EMBL" id="CP128400">
    <property type="protein sequence ID" value="WJW69713.1"/>
    <property type="molecule type" value="Genomic_DNA"/>
</dbReference>
<evidence type="ECO:0000313" key="6">
    <source>
        <dbReference type="Proteomes" id="UP001431572"/>
    </source>
</evidence>
<dbReference type="SUPFAM" id="SSF48371">
    <property type="entry name" value="ARM repeat"/>
    <property type="match status" value="1"/>
</dbReference>
<dbReference type="Proteomes" id="UP000521676">
    <property type="component" value="Unassembled WGS sequence"/>
</dbReference>
<keyword evidence="6" id="KW-1185">Reference proteome</keyword>
<dbReference type="PROSITE" id="PS50077">
    <property type="entry name" value="HEAT_REPEAT"/>
    <property type="match status" value="2"/>
</dbReference>
<protein>
    <submittedName>
        <fullName evidence="3">HEAT repeat domain-containing protein</fullName>
    </submittedName>
</protein>
<evidence type="ECO:0000313" key="4">
    <source>
        <dbReference type="EMBL" id="WJW69713.1"/>
    </source>
</evidence>
<sequence>MSGDWEFPEFRPPTRPLRDYAQMVTELEAQGNIQGLLEILEGGYPGATRRAAARALISTAGKPESSAILALLTKETDRGVKVSLVGCLGKSGDEATLPALTNALKDSEPMVRVEAAAALSRFNSETAFKLLVDNLQRKDESDDYLVRQYSADALGKMSDRRAVPALIAVLKDENSLVKAAAATALGELGERTAITALVRARHSDSHLLGADCVECTAIDEALRKLNRKQIP</sequence>
<dbReference type="InterPro" id="IPR021133">
    <property type="entry name" value="HEAT_type_2"/>
</dbReference>
<reference evidence="3 5" key="1">
    <citation type="submission" date="2020-06" db="EMBL/GenBank/DDBJ databases">
        <title>Anoxygenic phototrophic Chloroflexota member uses a Type I reaction center.</title>
        <authorList>
            <person name="Tsuji J.M."/>
            <person name="Shaw N.A."/>
            <person name="Nagashima S."/>
            <person name="Venkiteswaran J."/>
            <person name="Schiff S.L."/>
            <person name="Hanada S."/>
            <person name="Tank M."/>
            <person name="Neufeld J.D."/>
        </authorList>
    </citation>
    <scope>NUCLEOTIDE SEQUENCE [LARGE SCALE GENOMIC DNA]</scope>
    <source>
        <strain evidence="3">L227-S17</strain>
    </source>
</reference>
<dbReference type="GO" id="GO:0016491">
    <property type="term" value="F:oxidoreductase activity"/>
    <property type="evidence" value="ECO:0007669"/>
    <property type="project" value="TreeGrafter"/>
</dbReference>
<dbReference type="PANTHER" id="PTHR12697">
    <property type="entry name" value="PBS LYASE HEAT-LIKE PROTEIN"/>
    <property type="match status" value="1"/>
</dbReference>
<evidence type="ECO:0000313" key="3">
    <source>
        <dbReference type="EMBL" id="NWJ47808.1"/>
    </source>
</evidence>
<gene>
    <name evidence="3" type="ORF">HXX08_18300</name>
    <name evidence="4" type="ORF">OZ401_003342</name>
</gene>
<organism evidence="3 5">
    <name type="scientific">Candidatus Chlorohelix allophototropha</name>
    <dbReference type="NCBI Taxonomy" id="3003348"/>
    <lineage>
        <taxon>Bacteria</taxon>
        <taxon>Bacillati</taxon>
        <taxon>Chloroflexota</taxon>
        <taxon>Chloroflexia</taxon>
        <taxon>Candidatus Chloroheliales</taxon>
        <taxon>Candidatus Chloroheliaceae</taxon>
        <taxon>Candidatus Chlorohelix</taxon>
    </lineage>
</organism>
<dbReference type="Pfam" id="PF13646">
    <property type="entry name" value="HEAT_2"/>
    <property type="match status" value="1"/>
</dbReference>
<evidence type="ECO:0000256" key="2">
    <source>
        <dbReference type="ARBA" id="ARBA00045876"/>
    </source>
</evidence>
<reference evidence="4" key="2">
    <citation type="journal article" date="2024" name="Nature">
        <title>Anoxygenic phototroph of the Chloroflexota uses a type I reaction centre.</title>
        <authorList>
            <person name="Tsuji J.M."/>
            <person name="Shaw N.A."/>
            <person name="Nagashima S."/>
            <person name="Venkiteswaran J.J."/>
            <person name="Schiff S.L."/>
            <person name="Watanabe T."/>
            <person name="Fukui M."/>
            <person name="Hanada S."/>
            <person name="Tank M."/>
            <person name="Neufeld J.D."/>
        </authorList>
    </citation>
    <scope>NUCLEOTIDE SEQUENCE</scope>
    <source>
        <strain evidence="4">L227-S17</strain>
    </source>
</reference>
<keyword evidence="1" id="KW-0677">Repeat</keyword>
<dbReference type="RefSeq" id="WP_341471586.1">
    <property type="nucleotide sequence ID" value="NZ_CP128400.1"/>
</dbReference>
<dbReference type="EMBL" id="JACATZ010000003">
    <property type="protein sequence ID" value="NWJ47808.1"/>
    <property type="molecule type" value="Genomic_DNA"/>
</dbReference>
<comment type="function">
    <text evidence="2">Catalyzes the hydroxylation of the N(6)-(4-aminobutyl)-L-lysine intermediate produced by deoxyhypusine synthase/DHPS on a critical lysine of the eukaryotic translation initiation factor 5A/eIF-5A. This is the second step of the post-translational modification of that lysine into an unusual amino acid residue named hypusine. Hypusination is unique to mature eIF-5A factor and is essential for its function.</text>
</comment>
<dbReference type="InterPro" id="IPR004155">
    <property type="entry name" value="PBS_lyase_HEAT"/>
</dbReference>
<evidence type="ECO:0000313" key="5">
    <source>
        <dbReference type="Proteomes" id="UP000521676"/>
    </source>
</evidence>
<dbReference type="Proteomes" id="UP001431572">
    <property type="component" value="Chromosome 2"/>
</dbReference>
<dbReference type="InterPro" id="IPR016024">
    <property type="entry name" value="ARM-type_fold"/>
</dbReference>
<dbReference type="SMART" id="SM00567">
    <property type="entry name" value="EZ_HEAT"/>
    <property type="match status" value="4"/>
</dbReference>
<dbReference type="Gene3D" id="1.25.10.10">
    <property type="entry name" value="Leucine-rich Repeat Variant"/>
    <property type="match status" value="1"/>
</dbReference>
<evidence type="ECO:0000256" key="1">
    <source>
        <dbReference type="ARBA" id="ARBA00022737"/>
    </source>
</evidence>
<dbReference type="PANTHER" id="PTHR12697:SF5">
    <property type="entry name" value="DEOXYHYPUSINE HYDROXYLASE"/>
    <property type="match status" value="1"/>
</dbReference>
<dbReference type="InterPro" id="IPR011989">
    <property type="entry name" value="ARM-like"/>
</dbReference>
<accession>A0A8T7M6R5</accession>
<dbReference type="InterPro" id="IPR000357">
    <property type="entry name" value="HEAT"/>
</dbReference>
<dbReference type="Pfam" id="PF02985">
    <property type="entry name" value="HEAT"/>
    <property type="match status" value="1"/>
</dbReference>
<proteinExistence type="predicted"/>
<name>A0A8T7M6R5_9CHLR</name>